<feature type="region of interest" description="Disordered" evidence="1">
    <location>
        <begin position="403"/>
        <end position="431"/>
    </location>
</feature>
<feature type="region of interest" description="Disordered" evidence="1">
    <location>
        <begin position="93"/>
        <end position="163"/>
    </location>
</feature>
<gene>
    <name evidence="2" type="ORF">B0T15DRAFT_94773</name>
</gene>
<dbReference type="AlphaFoldDB" id="A0AAJ0GXK8"/>
<name>A0AAJ0GXK8_9PEZI</name>
<sequence>MLPGRGLPSHHRDERDEGRCCISSSADGRILRSFPSLSHPLSLRPIPEVVSFLDRFDSETTDTAVAQVGRAISPVPSSQKIDNAKWHKLLHESSSPVSSDVAVEGSRLSVENRVSPGVSEIRRLKQDPQSPDRTGGSLPGELDRDNLRKPRDSSKLPSSSDTSQILSRYEEFIARLRRLERPDTPVHSNPTSEHAVEANIDVGQLSDDTHTREGGTAYPAVYNVQTNASLPFEANKQGLDSLVTGDGDTAHLNTTPPNYSSAQEVLAVRQGPAVSEKSDPDDAWKSFVFGNEGSEELGQAAFEDARHEAIGNLQQSTSPAFLDDRPDSDANSNSATVGTLIAPPYDEPSDPVDAHPLNDAFSSLEAAYHESEPAMDISSPAHAPSVEVNAGSSNVSVANAIGSSDVTGPGSVQSKESILSEPCAGPPSVTTSLAVAPARSHVASSETGTPGEYFRFVQPKSFVGRRSNAPQPNLVGGPGVGITLSKRKRGRPKKRANDGRADIRALPNYNSDPIEEFEDEERPPQIPLSRARAGLMMCQGKLDTVTSGSEYTKQCRRNKVGQEQ</sequence>
<keyword evidence="3" id="KW-1185">Reference proteome</keyword>
<evidence type="ECO:0000313" key="2">
    <source>
        <dbReference type="EMBL" id="KAK3308036.1"/>
    </source>
</evidence>
<accession>A0AAJ0GXK8</accession>
<feature type="region of interest" description="Disordered" evidence="1">
    <location>
        <begin position="464"/>
        <end position="532"/>
    </location>
</feature>
<feature type="compositionally biased region" description="Polar residues" evidence="1">
    <location>
        <begin position="403"/>
        <end position="417"/>
    </location>
</feature>
<evidence type="ECO:0000256" key="1">
    <source>
        <dbReference type="SAM" id="MobiDB-lite"/>
    </source>
</evidence>
<feature type="region of interest" description="Disordered" evidence="1">
    <location>
        <begin position="317"/>
        <end position="337"/>
    </location>
</feature>
<dbReference type="EMBL" id="JAUDZG010000002">
    <property type="protein sequence ID" value="KAK3308036.1"/>
    <property type="molecule type" value="Genomic_DNA"/>
</dbReference>
<feature type="compositionally biased region" description="Basic and acidic residues" evidence="1">
    <location>
        <begin position="141"/>
        <end position="154"/>
    </location>
</feature>
<proteinExistence type="predicted"/>
<protein>
    <submittedName>
        <fullName evidence="2">Uncharacterized protein</fullName>
    </submittedName>
</protein>
<evidence type="ECO:0000313" key="3">
    <source>
        <dbReference type="Proteomes" id="UP001273166"/>
    </source>
</evidence>
<reference evidence="2" key="1">
    <citation type="journal article" date="2023" name="Mol. Phylogenet. Evol.">
        <title>Genome-scale phylogeny and comparative genomics of the fungal order Sordariales.</title>
        <authorList>
            <person name="Hensen N."/>
            <person name="Bonometti L."/>
            <person name="Westerberg I."/>
            <person name="Brannstrom I.O."/>
            <person name="Guillou S."/>
            <person name="Cros-Aarteil S."/>
            <person name="Calhoun S."/>
            <person name="Haridas S."/>
            <person name="Kuo A."/>
            <person name="Mondo S."/>
            <person name="Pangilinan J."/>
            <person name="Riley R."/>
            <person name="LaButti K."/>
            <person name="Andreopoulos B."/>
            <person name="Lipzen A."/>
            <person name="Chen C."/>
            <person name="Yan M."/>
            <person name="Daum C."/>
            <person name="Ng V."/>
            <person name="Clum A."/>
            <person name="Steindorff A."/>
            <person name="Ohm R.A."/>
            <person name="Martin F."/>
            <person name="Silar P."/>
            <person name="Natvig D.O."/>
            <person name="Lalanne C."/>
            <person name="Gautier V."/>
            <person name="Ament-Velasquez S.L."/>
            <person name="Kruys A."/>
            <person name="Hutchinson M.I."/>
            <person name="Powell A.J."/>
            <person name="Barry K."/>
            <person name="Miller A.N."/>
            <person name="Grigoriev I.V."/>
            <person name="Debuchy R."/>
            <person name="Gladieux P."/>
            <person name="Hiltunen Thoren M."/>
            <person name="Johannesson H."/>
        </authorList>
    </citation>
    <scope>NUCLEOTIDE SEQUENCE</scope>
    <source>
        <strain evidence="2">CBS 333.67</strain>
    </source>
</reference>
<comment type="caution">
    <text evidence="2">The sequence shown here is derived from an EMBL/GenBank/DDBJ whole genome shotgun (WGS) entry which is preliminary data.</text>
</comment>
<reference evidence="2" key="2">
    <citation type="submission" date="2023-06" db="EMBL/GenBank/DDBJ databases">
        <authorList>
            <consortium name="Lawrence Berkeley National Laboratory"/>
            <person name="Mondo S.J."/>
            <person name="Hensen N."/>
            <person name="Bonometti L."/>
            <person name="Westerberg I."/>
            <person name="Brannstrom I.O."/>
            <person name="Guillou S."/>
            <person name="Cros-Aarteil S."/>
            <person name="Calhoun S."/>
            <person name="Haridas S."/>
            <person name="Kuo A."/>
            <person name="Pangilinan J."/>
            <person name="Riley R."/>
            <person name="Labutti K."/>
            <person name="Andreopoulos B."/>
            <person name="Lipzen A."/>
            <person name="Chen C."/>
            <person name="Yanf M."/>
            <person name="Daum C."/>
            <person name="Ng V."/>
            <person name="Clum A."/>
            <person name="Steindorff A."/>
            <person name="Ohm R."/>
            <person name="Martin F."/>
            <person name="Silar P."/>
            <person name="Natvig D."/>
            <person name="Lalanne C."/>
            <person name="Gautier V."/>
            <person name="Ament-Velasquez S.L."/>
            <person name="Kruys A."/>
            <person name="Hutchinson M.I."/>
            <person name="Powell A.J."/>
            <person name="Barry K."/>
            <person name="Miller A.N."/>
            <person name="Grigoriev I.V."/>
            <person name="Debuchy R."/>
            <person name="Gladieux P."/>
            <person name="Thoren M.H."/>
            <person name="Johannesson H."/>
        </authorList>
    </citation>
    <scope>NUCLEOTIDE SEQUENCE</scope>
    <source>
        <strain evidence="2">CBS 333.67</strain>
    </source>
</reference>
<dbReference type="Proteomes" id="UP001273166">
    <property type="component" value="Unassembled WGS sequence"/>
</dbReference>
<organism evidence="2 3">
    <name type="scientific">Chaetomium strumarium</name>
    <dbReference type="NCBI Taxonomy" id="1170767"/>
    <lineage>
        <taxon>Eukaryota</taxon>
        <taxon>Fungi</taxon>
        <taxon>Dikarya</taxon>
        <taxon>Ascomycota</taxon>
        <taxon>Pezizomycotina</taxon>
        <taxon>Sordariomycetes</taxon>
        <taxon>Sordariomycetidae</taxon>
        <taxon>Sordariales</taxon>
        <taxon>Chaetomiaceae</taxon>
        <taxon>Chaetomium</taxon>
    </lineage>
</organism>
<feature type="compositionally biased region" description="Basic residues" evidence="1">
    <location>
        <begin position="485"/>
        <end position="494"/>
    </location>
</feature>
<dbReference type="RefSeq" id="XP_062723816.1">
    <property type="nucleotide sequence ID" value="XM_062871481.1"/>
</dbReference>
<dbReference type="GeneID" id="87890310"/>